<accession>A0ABR7NFI8</accession>
<dbReference type="RefSeq" id="WP_262398834.1">
    <property type="nucleotide sequence ID" value="NZ_JACRTB010000003.1"/>
</dbReference>
<protein>
    <submittedName>
        <fullName evidence="1">Uncharacterized protein</fullName>
    </submittedName>
</protein>
<reference evidence="1 2" key="1">
    <citation type="submission" date="2020-08" db="EMBL/GenBank/DDBJ databases">
        <title>Genome public.</title>
        <authorList>
            <person name="Liu C."/>
            <person name="Sun Q."/>
        </authorList>
    </citation>
    <scope>NUCLEOTIDE SEQUENCE [LARGE SCALE GENOMIC DNA]</scope>
    <source>
        <strain evidence="1 2">BX1</strain>
    </source>
</reference>
<comment type="caution">
    <text evidence="1">The sequence shown here is derived from an EMBL/GenBank/DDBJ whole genome shotgun (WGS) entry which is preliminary data.</text>
</comment>
<dbReference type="EMBL" id="JACRTB010000003">
    <property type="protein sequence ID" value="MBC8575177.1"/>
    <property type="molecule type" value="Genomic_DNA"/>
</dbReference>
<evidence type="ECO:0000313" key="2">
    <source>
        <dbReference type="Proteomes" id="UP000658131"/>
    </source>
</evidence>
<proteinExistence type="predicted"/>
<dbReference type="Proteomes" id="UP000658131">
    <property type="component" value="Unassembled WGS sequence"/>
</dbReference>
<name>A0ABR7NFI8_9FIRM</name>
<gene>
    <name evidence="1" type="ORF">H8717_01965</name>
</gene>
<evidence type="ECO:0000313" key="1">
    <source>
        <dbReference type="EMBL" id="MBC8575177.1"/>
    </source>
</evidence>
<organism evidence="1 2">
    <name type="scientific">Yanshouia hominis</name>
    <dbReference type="NCBI Taxonomy" id="2763673"/>
    <lineage>
        <taxon>Bacteria</taxon>
        <taxon>Bacillati</taxon>
        <taxon>Bacillota</taxon>
        <taxon>Clostridia</taxon>
        <taxon>Eubacteriales</taxon>
        <taxon>Oscillospiraceae</taxon>
        <taxon>Yanshouia</taxon>
    </lineage>
</organism>
<keyword evidence="2" id="KW-1185">Reference proteome</keyword>
<sequence length="71" mass="8329">MTMEKFQAFVMSEKIVFQAEGKSQKKKRKKSRNFAMLFFAMPDTLQSRMDTGFFAFTDAKNQRDVRSPHAK</sequence>